<evidence type="ECO:0000313" key="1">
    <source>
        <dbReference type="EMBL" id="VAW12053.1"/>
    </source>
</evidence>
<name>A0A3B0T7K1_9ZZZZ</name>
<dbReference type="Pfam" id="PF13578">
    <property type="entry name" value="Methyltransf_24"/>
    <property type="match status" value="1"/>
</dbReference>
<dbReference type="Gene3D" id="3.40.50.150">
    <property type="entry name" value="Vaccinia Virus protein VP39"/>
    <property type="match status" value="1"/>
</dbReference>
<evidence type="ECO:0008006" key="2">
    <source>
        <dbReference type="Google" id="ProtNLM"/>
    </source>
</evidence>
<reference evidence="1" key="1">
    <citation type="submission" date="2018-06" db="EMBL/GenBank/DDBJ databases">
        <authorList>
            <person name="Zhirakovskaya E."/>
        </authorList>
    </citation>
    <scope>NUCLEOTIDE SEQUENCE</scope>
</reference>
<gene>
    <name evidence="1" type="ORF">MNBD_BACTEROID03-1549</name>
</gene>
<accession>A0A3B0T7K1</accession>
<organism evidence="1">
    <name type="scientific">hydrothermal vent metagenome</name>
    <dbReference type="NCBI Taxonomy" id="652676"/>
    <lineage>
        <taxon>unclassified sequences</taxon>
        <taxon>metagenomes</taxon>
        <taxon>ecological metagenomes</taxon>
    </lineage>
</organism>
<sequence>MKRKKKVFSRFFINGIRTLLNFNKLKPLNKFRLGHFYSPIVSEIDLDRFENDIWQENDIDSVKGISLRPEKQKEFLKVLSKYYGDLPFTEEKSPENRYCYNNGTYSYTDAIVLYSIIRHLRPKKIIEIGSGYSSAVMLDTREKFALDINLTFVEPYPKLLFSLFKKNDLENCKVFDIGVQAVPLKEFEKLQANDILFIDSSHVSKTGSDVNYELFKILPNLASGVIIHVHDIFFPFEYPKEWVYEGRNWNEIYLLRAFLSYNQDFQILLFSDYMHTCHKSAFAEMPLTYKNTGGNLWLRKK</sequence>
<dbReference type="SUPFAM" id="SSF53335">
    <property type="entry name" value="S-adenosyl-L-methionine-dependent methyltransferases"/>
    <property type="match status" value="1"/>
</dbReference>
<protein>
    <recommendedName>
        <fullName evidence="2">Class I SAM-dependent methyltransferase</fullName>
    </recommendedName>
</protein>
<dbReference type="AlphaFoldDB" id="A0A3B0T7K1"/>
<dbReference type="InterPro" id="IPR029063">
    <property type="entry name" value="SAM-dependent_MTases_sf"/>
</dbReference>
<proteinExistence type="predicted"/>
<dbReference type="EMBL" id="UOEL01000078">
    <property type="protein sequence ID" value="VAW12053.1"/>
    <property type="molecule type" value="Genomic_DNA"/>
</dbReference>